<dbReference type="EMBL" id="CAFAAJ010000210">
    <property type="protein sequence ID" value="CAB4822993.1"/>
    <property type="molecule type" value="Genomic_DNA"/>
</dbReference>
<protein>
    <submittedName>
        <fullName evidence="1">Unannotated protein</fullName>
    </submittedName>
</protein>
<proteinExistence type="predicted"/>
<evidence type="ECO:0000313" key="1">
    <source>
        <dbReference type="EMBL" id="CAB4822993.1"/>
    </source>
</evidence>
<dbReference type="AlphaFoldDB" id="A0A6J6ZQE7"/>
<accession>A0A6J6ZQE7</accession>
<name>A0A6J6ZQE7_9ZZZZ</name>
<sequence>MNVADHEERDGCARGRDGAWRVTGPVSCAPTKGQRRYEGTCSAECTPGQGNHGAGSAPGAVGAWRVDLRVAVSGTYVLPAMNTLR</sequence>
<gene>
    <name evidence="1" type="ORF">UFOPK3001_02295</name>
</gene>
<reference evidence="1" key="1">
    <citation type="submission" date="2020-05" db="EMBL/GenBank/DDBJ databases">
        <authorList>
            <person name="Chiriac C."/>
            <person name="Salcher M."/>
            <person name="Ghai R."/>
            <person name="Kavagutti S V."/>
        </authorList>
    </citation>
    <scope>NUCLEOTIDE SEQUENCE</scope>
</reference>
<organism evidence="1">
    <name type="scientific">freshwater metagenome</name>
    <dbReference type="NCBI Taxonomy" id="449393"/>
    <lineage>
        <taxon>unclassified sequences</taxon>
        <taxon>metagenomes</taxon>
        <taxon>ecological metagenomes</taxon>
    </lineage>
</organism>